<dbReference type="InterPro" id="IPR001509">
    <property type="entry name" value="Epimerase_deHydtase"/>
</dbReference>
<proteinExistence type="inferred from homology"/>
<evidence type="ECO:0000256" key="1">
    <source>
        <dbReference type="ARBA" id="ARBA00007637"/>
    </source>
</evidence>
<name>A0A4R8H9N3_9FIRM</name>
<comment type="similarity">
    <text evidence="1">Belongs to the NAD(P)-dependent epimerase/dehydratase family.</text>
</comment>
<gene>
    <name evidence="3" type="ORF">C7959_10736</name>
</gene>
<comment type="caution">
    <text evidence="3">The sequence shown here is derived from an EMBL/GenBank/DDBJ whole genome shotgun (WGS) entry which is preliminary data.</text>
</comment>
<evidence type="ECO:0000313" key="3">
    <source>
        <dbReference type="EMBL" id="TDX52328.1"/>
    </source>
</evidence>
<dbReference type="InterPro" id="IPR036291">
    <property type="entry name" value="NAD(P)-bd_dom_sf"/>
</dbReference>
<dbReference type="AlphaFoldDB" id="A0A4R8H9N3"/>
<dbReference type="STRING" id="926561.GCA_000379025_01353"/>
<feature type="domain" description="NAD-dependent epimerase/dehydratase" evidence="2">
    <location>
        <begin position="4"/>
        <end position="201"/>
    </location>
</feature>
<dbReference type="SUPFAM" id="SSF51735">
    <property type="entry name" value="NAD(P)-binding Rossmann-fold domains"/>
    <property type="match status" value="1"/>
</dbReference>
<dbReference type="RefSeq" id="WP_134115786.1">
    <property type="nucleotide sequence ID" value="NZ_SOEG01000007.1"/>
</dbReference>
<reference evidence="3 4" key="1">
    <citation type="submission" date="2019-03" db="EMBL/GenBank/DDBJ databases">
        <title>Subsurface microbial communities from deep shales in Ohio and West Virginia, USA.</title>
        <authorList>
            <person name="Wrighton K."/>
        </authorList>
    </citation>
    <scope>NUCLEOTIDE SEQUENCE [LARGE SCALE GENOMIC DNA]</scope>
    <source>
        <strain evidence="3 4">MSL 6dP</strain>
    </source>
</reference>
<dbReference type="PANTHER" id="PTHR43000">
    <property type="entry name" value="DTDP-D-GLUCOSE 4,6-DEHYDRATASE-RELATED"/>
    <property type="match status" value="1"/>
</dbReference>
<dbReference type="EMBL" id="SOEG01000007">
    <property type="protein sequence ID" value="TDX52328.1"/>
    <property type="molecule type" value="Genomic_DNA"/>
</dbReference>
<evidence type="ECO:0000313" key="4">
    <source>
        <dbReference type="Proteomes" id="UP000295832"/>
    </source>
</evidence>
<dbReference type="Pfam" id="PF01370">
    <property type="entry name" value="Epimerase"/>
    <property type="match status" value="1"/>
</dbReference>
<protein>
    <submittedName>
        <fullName evidence="3">Nucleoside-diphosphate-sugar epimerase</fullName>
    </submittedName>
</protein>
<accession>A0A4R8H9N3</accession>
<evidence type="ECO:0000259" key="2">
    <source>
        <dbReference type="Pfam" id="PF01370"/>
    </source>
</evidence>
<sequence>MKKVLVMGGTEFVSKSLAKYLISKAYEVDIFTRGRKKLDYLGVKNHLTGDRHSIKDLKEKLSDRKYNYIFDISAYTKKDVELLTKIINKEELERYVFCSSGAVYLPKPNQELISEDYPRGTNPHWGEYGLAKAKAEDYLFKLYKEEKFPITIFRPTYIYGEENNLYREAYFFDRVLKGQPIPIPDAKKKVQFIYIWDLVKSFEEGALSENSLGKTYNLTHPETITWEGLINKIMEVTRKEVNLIKVDKEFRKQFKIVSKDFFPFRNINFILSTESLKEDEIYLPATSLEEGLKRSYLWYLKESPNQYSHSMTKIDFILDKLE</sequence>
<keyword evidence="4" id="KW-1185">Reference proteome</keyword>
<organism evidence="3 4">
    <name type="scientific">Orenia marismortui</name>
    <dbReference type="NCBI Taxonomy" id="46469"/>
    <lineage>
        <taxon>Bacteria</taxon>
        <taxon>Bacillati</taxon>
        <taxon>Bacillota</taxon>
        <taxon>Clostridia</taxon>
        <taxon>Halanaerobiales</taxon>
        <taxon>Halobacteroidaceae</taxon>
        <taxon>Orenia</taxon>
    </lineage>
</organism>
<dbReference type="Proteomes" id="UP000295832">
    <property type="component" value="Unassembled WGS sequence"/>
</dbReference>
<dbReference type="Gene3D" id="3.40.50.720">
    <property type="entry name" value="NAD(P)-binding Rossmann-like Domain"/>
    <property type="match status" value="1"/>
</dbReference>